<organism evidence="2 3">
    <name type="scientific">Halocaridina rubra</name>
    <name type="common">Hawaiian red shrimp</name>
    <dbReference type="NCBI Taxonomy" id="373956"/>
    <lineage>
        <taxon>Eukaryota</taxon>
        <taxon>Metazoa</taxon>
        <taxon>Ecdysozoa</taxon>
        <taxon>Arthropoda</taxon>
        <taxon>Crustacea</taxon>
        <taxon>Multicrustacea</taxon>
        <taxon>Malacostraca</taxon>
        <taxon>Eumalacostraca</taxon>
        <taxon>Eucarida</taxon>
        <taxon>Decapoda</taxon>
        <taxon>Pleocyemata</taxon>
        <taxon>Caridea</taxon>
        <taxon>Atyoidea</taxon>
        <taxon>Atyidae</taxon>
        <taxon>Halocaridina</taxon>
    </lineage>
</organism>
<accession>A0AAN9A9T0</accession>
<gene>
    <name evidence="2" type="ORF">SK128_006758</name>
</gene>
<dbReference type="Proteomes" id="UP001381693">
    <property type="component" value="Unassembled WGS sequence"/>
</dbReference>
<evidence type="ECO:0000313" key="2">
    <source>
        <dbReference type="EMBL" id="KAK7079868.1"/>
    </source>
</evidence>
<keyword evidence="3" id="KW-1185">Reference proteome</keyword>
<evidence type="ECO:0000256" key="1">
    <source>
        <dbReference type="SAM" id="MobiDB-lite"/>
    </source>
</evidence>
<feature type="compositionally biased region" description="Polar residues" evidence="1">
    <location>
        <begin position="103"/>
        <end position="120"/>
    </location>
</feature>
<reference evidence="2 3" key="1">
    <citation type="submission" date="2023-11" db="EMBL/GenBank/DDBJ databases">
        <title>Halocaridina rubra genome assembly.</title>
        <authorList>
            <person name="Smith C."/>
        </authorList>
    </citation>
    <scope>NUCLEOTIDE SEQUENCE [LARGE SCALE GENOMIC DNA]</scope>
    <source>
        <strain evidence="2">EP-1</strain>
        <tissue evidence="2">Whole</tissue>
    </source>
</reference>
<dbReference type="AlphaFoldDB" id="A0AAN9A9T0"/>
<comment type="caution">
    <text evidence="2">The sequence shown here is derived from an EMBL/GenBank/DDBJ whole genome shotgun (WGS) entry which is preliminary data.</text>
</comment>
<feature type="region of interest" description="Disordered" evidence="1">
    <location>
        <begin position="95"/>
        <end position="121"/>
    </location>
</feature>
<proteinExistence type="predicted"/>
<dbReference type="EMBL" id="JAXCGZ010006311">
    <property type="protein sequence ID" value="KAK7079868.1"/>
    <property type="molecule type" value="Genomic_DNA"/>
</dbReference>
<name>A0AAN9A9T0_HALRR</name>
<sequence length="229" mass="25761">MDHLHVLETDKAQKLFLAVPRAILSTFNNLMRKLTPINNNHNYNENKNSSKILCINNNKKKEKMFLPSLYLRHFTRLLVSLPSLRTRPSIFRAPGASLAPTISRPQSSPPSTNIPPSHSPSAYPPLKCYGGVADVREEGGGPATNKRPRRPLLPELQSIVTIKDTTHIRMHAFKYSIITNVFSFNNAKIPTQSHLQSRRTLGIRNKRDDVTRQSKGIVFAFNGKCGDII</sequence>
<protein>
    <submittedName>
        <fullName evidence="2">Uncharacterized protein</fullName>
    </submittedName>
</protein>
<evidence type="ECO:0000313" key="3">
    <source>
        <dbReference type="Proteomes" id="UP001381693"/>
    </source>
</evidence>